<proteinExistence type="predicted"/>
<dbReference type="InterPro" id="IPR052694">
    <property type="entry name" value="Mt_uS3-like"/>
</dbReference>
<evidence type="ECO:0000313" key="4">
    <source>
        <dbReference type="Proteomes" id="UP000824120"/>
    </source>
</evidence>
<feature type="domain" description="DUF8018" evidence="2">
    <location>
        <begin position="92"/>
        <end position="171"/>
    </location>
</feature>
<feature type="region of interest" description="Disordered" evidence="1">
    <location>
        <begin position="196"/>
        <end position="237"/>
    </location>
</feature>
<evidence type="ECO:0000313" key="3">
    <source>
        <dbReference type="EMBL" id="KAG5606561.1"/>
    </source>
</evidence>
<feature type="compositionally biased region" description="Basic and acidic residues" evidence="1">
    <location>
        <begin position="214"/>
        <end position="225"/>
    </location>
</feature>
<sequence length="237" mass="26144">MFVLAVVQPMIEATSADCDSTRPWIKALTRSRGVLSLIETFLGHFVVRVLPIRITRILFSQLFSGILVFSVRGSLPLSVNPTEAPSKYSYIPPIGIMYLDEIEEKYLFEVKVEILKIMAVLDPMGDLLGREARALDNLCTTTGEHSLDKLHTLLSDLESRGVNFESFSQLKGKGKANYLLGGSYVSGGANTPARITVDSYKNGGEVNNTRRHSRMDVDPSGRDNHFGPGRSGNHSQE</sequence>
<organism evidence="3 4">
    <name type="scientific">Solanum commersonii</name>
    <name type="common">Commerson's wild potato</name>
    <name type="synonym">Commerson's nightshade</name>
    <dbReference type="NCBI Taxonomy" id="4109"/>
    <lineage>
        <taxon>Eukaryota</taxon>
        <taxon>Viridiplantae</taxon>
        <taxon>Streptophyta</taxon>
        <taxon>Embryophyta</taxon>
        <taxon>Tracheophyta</taxon>
        <taxon>Spermatophyta</taxon>
        <taxon>Magnoliopsida</taxon>
        <taxon>eudicotyledons</taxon>
        <taxon>Gunneridae</taxon>
        <taxon>Pentapetalae</taxon>
        <taxon>asterids</taxon>
        <taxon>lamiids</taxon>
        <taxon>Solanales</taxon>
        <taxon>Solanaceae</taxon>
        <taxon>Solanoideae</taxon>
        <taxon>Solaneae</taxon>
        <taxon>Solanum</taxon>
    </lineage>
</organism>
<name>A0A9J5Z0Z6_SOLCO</name>
<keyword evidence="4" id="KW-1185">Reference proteome</keyword>
<dbReference type="PANTHER" id="PTHR35289">
    <property type="entry name" value="TRANSMEMBRANE PROTEIN"/>
    <property type="match status" value="1"/>
</dbReference>
<protein>
    <recommendedName>
        <fullName evidence="2">DUF8018 domain-containing protein</fullName>
    </recommendedName>
</protein>
<comment type="caution">
    <text evidence="3">The sequence shown here is derived from an EMBL/GenBank/DDBJ whole genome shotgun (WGS) entry which is preliminary data.</text>
</comment>
<dbReference type="AlphaFoldDB" id="A0A9J5Z0Z6"/>
<dbReference type="Proteomes" id="UP000824120">
    <property type="component" value="Chromosome 5"/>
</dbReference>
<accession>A0A9J5Z0Z6</accession>
<dbReference type="InterPro" id="IPR058331">
    <property type="entry name" value="DUF8018"/>
</dbReference>
<gene>
    <name evidence="3" type="ORF">H5410_028053</name>
</gene>
<reference evidence="3 4" key="1">
    <citation type="submission" date="2020-09" db="EMBL/GenBank/DDBJ databases">
        <title>De no assembly of potato wild relative species, Solanum commersonii.</title>
        <authorList>
            <person name="Cho K."/>
        </authorList>
    </citation>
    <scope>NUCLEOTIDE SEQUENCE [LARGE SCALE GENOMIC DNA]</scope>
    <source>
        <strain evidence="3">LZ3.2</strain>
        <tissue evidence="3">Leaf</tissue>
    </source>
</reference>
<evidence type="ECO:0000259" key="2">
    <source>
        <dbReference type="Pfam" id="PF26057"/>
    </source>
</evidence>
<dbReference type="PANTHER" id="PTHR35289:SF1">
    <property type="entry name" value="ATP SYNTHASE 9 MITOCHONDRIAL-RELATED"/>
    <property type="match status" value="1"/>
</dbReference>
<dbReference type="Pfam" id="PF26057">
    <property type="entry name" value="DUF8018"/>
    <property type="match status" value="1"/>
</dbReference>
<dbReference type="EMBL" id="JACXVP010000005">
    <property type="protein sequence ID" value="KAG5606561.1"/>
    <property type="molecule type" value="Genomic_DNA"/>
</dbReference>
<dbReference type="OrthoDB" id="984566at2759"/>
<evidence type="ECO:0000256" key="1">
    <source>
        <dbReference type="SAM" id="MobiDB-lite"/>
    </source>
</evidence>